<gene>
    <name evidence="1" type="ORF">POL58_48450</name>
</gene>
<dbReference type="RefSeq" id="WP_272011013.1">
    <property type="nucleotide sequence ID" value="NZ_JAQNDN010000028.1"/>
</dbReference>
<sequence length="40" mass="4473">MTPPNASKLPLYVLTGIYYLMTAPRSVRRLQKKLLALASP</sequence>
<comment type="caution">
    <text evidence="1">The sequence shown here is derived from an EMBL/GenBank/DDBJ whole genome shotgun (WGS) entry which is preliminary data.</text>
</comment>
<evidence type="ECO:0000313" key="1">
    <source>
        <dbReference type="EMBL" id="MDC0675669.1"/>
    </source>
</evidence>
<proteinExistence type="predicted"/>
<name>A0ABT5BNC0_9BACT</name>
<dbReference type="Proteomes" id="UP001217838">
    <property type="component" value="Unassembled WGS sequence"/>
</dbReference>
<accession>A0ABT5BNC0</accession>
<protein>
    <submittedName>
        <fullName evidence="1">Uncharacterized protein</fullName>
    </submittedName>
</protein>
<reference evidence="1 2" key="1">
    <citation type="submission" date="2022-11" db="EMBL/GenBank/DDBJ databases">
        <title>Minimal conservation of predation-associated metabolite biosynthetic gene clusters underscores biosynthetic potential of Myxococcota including descriptions for ten novel species: Archangium lansinium sp. nov., Myxococcus landrumus sp. nov., Nannocystis bai.</title>
        <authorList>
            <person name="Ahearne A."/>
            <person name="Stevens C."/>
            <person name="Dowd S."/>
        </authorList>
    </citation>
    <scope>NUCLEOTIDE SEQUENCE [LARGE SCALE GENOMIC DNA]</scope>
    <source>
        <strain evidence="1 2">NCELM</strain>
    </source>
</reference>
<keyword evidence="2" id="KW-1185">Reference proteome</keyword>
<organism evidence="1 2">
    <name type="scientific">Nannocystis radixulma</name>
    <dbReference type="NCBI Taxonomy" id="2995305"/>
    <lineage>
        <taxon>Bacteria</taxon>
        <taxon>Pseudomonadati</taxon>
        <taxon>Myxococcota</taxon>
        <taxon>Polyangia</taxon>
        <taxon>Nannocystales</taxon>
        <taxon>Nannocystaceae</taxon>
        <taxon>Nannocystis</taxon>
    </lineage>
</organism>
<dbReference type="EMBL" id="JAQNDN010000028">
    <property type="protein sequence ID" value="MDC0675669.1"/>
    <property type="molecule type" value="Genomic_DNA"/>
</dbReference>
<evidence type="ECO:0000313" key="2">
    <source>
        <dbReference type="Proteomes" id="UP001217838"/>
    </source>
</evidence>